<accession>A0A3S5BCT0</accession>
<protein>
    <submittedName>
        <fullName evidence="1">Uncharacterized protein</fullName>
    </submittedName>
</protein>
<evidence type="ECO:0000313" key="1">
    <source>
        <dbReference type="EMBL" id="VEL40752.1"/>
    </source>
</evidence>
<sequence>MLFNPQLYWGRDGKSGKKRQLALSSSNWPLCAANSKLHLISIAGKPISTPACLAILLPFSHVSACTTSTLPALRCSRPHTDRELLAR</sequence>
<evidence type="ECO:0000313" key="2">
    <source>
        <dbReference type="Proteomes" id="UP000784294"/>
    </source>
</evidence>
<name>A0A3S5BCT0_9PLAT</name>
<organism evidence="1 2">
    <name type="scientific">Protopolystoma xenopodis</name>
    <dbReference type="NCBI Taxonomy" id="117903"/>
    <lineage>
        <taxon>Eukaryota</taxon>
        <taxon>Metazoa</taxon>
        <taxon>Spiralia</taxon>
        <taxon>Lophotrochozoa</taxon>
        <taxon>Platyhelminthes</taxon>
        <taxon>Monogenea</taxon>
        <taxon>Polyopisthocotylea</taxon>
        <taxon>Polystomatidea</taxon>
        <taxon>Polystomatidae</taxon>
        <taxon>Protopolystoma</taxon>
    </lineage>
</organism>
<gene>
    <name evidence="1" type="ORF">PXEA_LOCUS34192</name>
</gene>
<comment type="caution">
    <text evidence="1">The sequence shown here is derived from an EMBL/GenBank/DDBJ whole genome shotgun (WGS) entry which is preliminary data.</text>
</comment>
<reference evidence="1" key="1">
    <citation type="submission" date="2018-11" db="EMBL/GenBank/DDBJ databases">
        <authorList>
            <consortium name="Pathogen Informatics"/>
        </authorList>
    </citation>
    <scope>NUCLEOTIDE SEQUENCE</scope>
</reference>
<dbReference type="EMBL" id="CAAALY010266288">
    <property type="protein sequence ID" value="VEL40752.1"/>
    <property type="molecule type" value="Genomic_DNA"/>
</dbReference>
<keyword evidence="2" id="KW-1185">Reference proteome</keyword>
<proteinExistence type="predicted"/>
<dbReference type="AlphaFoldDB" id="A0A3S5BCT0"/>
<dbReference type="Proteomes" id="UP000784294">
    <property type="component" value="Unassembled WGS sequence"/>
</dbReference>